<evidence type="ECO:0000313" key="2">
    <source>
        <dbReference type="Proteomes" id="UP000008819"/>
    </source>
</evidence>
<gene>
    <name evidence="1" type="ordered locus">SeAg_B4712</name>
</gene>
<accession>B5F3F9</accession>
<name>B5F3F9_SALA4</name>
<dbReference type="AlphaFoldDB" id="B5F3F9"/>
<dbReference type="Proteomes" id="UP000008819">
    <property type="component" value="Chromosome"/>
</dbReference>
<evidence type="ECO:0000313" key="1">
    <source>
        <dbReference type="EMBL" id="ACH49177.1"/>
    </source>
</evidence>
<reference evidence="1 2" key="1">
    <citation type="journal article" date="2011" name="J. Bacteriol.">
        <title>Comparative genomics of 28 Salmonella enterica isolates: evidence for CRISPR-mediated adaptive sublineage evolution.</title>
        <authorList>
            <person name="Fricke W.F."/>
            <person name="Mammel M.K."/>
            <person name="McDermott P.F."/>
            <person name="Tartera C."/>
            <person name="White D.G."/>
            <person name="Leclerc J.E."/>
            <person name="Ravel J."/>
            <person name="Cebula T.A."/>
        </authorList>
    </citation>
    <scope>NUCLEOTIDE SEQUENCE [LARGE SCALE GENOMIC DNA]</scope>
    <source>
        <strain evidence="1 2">SL483</strain>
    </source>
</reference>
<dbReference type="KEGG" id="sea:SeAg_B4712"/>
<sequence>MEFIFHLWEGDQKTVKKFRHSGVFFMKMKFIFHALLK</sequence>
<dbReference type="HOGENOM" id="CLU_3276286_0_0_6"/>
<proteinExistence type="predicted"/>
<organism evidence="1 2">
    <name type="scientific">Salmonella agona (strain SL483)</name>
    <dbReference type="NCBI Taxonomy" id="454166"/>
    <lineage>
        <taxon>Bacteria</taxon>
        <taxon>Pseudomonadati</taxon>
        <taxon>Pseudomonadota</taxon>
        <taxon>Gammaproteobacteria</taxon>
        <taxon>Enterobacterales</taxon>
        <taxon>Enterobacteriaceae</taxon>
        <taxon>Salmonella</taxon>
    </lineage>
</organism>
<dbReference type="EMBL" id="CP001138">
    <property type="protein sequence ID" value="ACH49177.1"/>
    <property type="molecule type" value="Genomic_DNA"/>
</dbReference>
<protein>
    <submittedName>
        <fullName evidence="1">Uncharacterized protein</fullName>
    </submittedName>
</protein>